<dbReference type="PANTHER" id="PTHR44688">
    <property type="entry name" value="DNA-BINDING TRANSCRIPTIONAL ACTIVATOR DEVR_DOSR"/>
    <property type="match status" value="1"/>
</dbReference>
<dbReference type="PANTHER" id="PTHR44688:SF16">
    <property type="entry name" value="DNA-BINDING TRANSCRIPTIONAL ACTIVATOR DEVR_DOSR"/>
    <property type="match status" value="1"/>
</dbReference>
<sequence length="94" mass="10784">MNHSTATTKRTRDRQPHREKPPSVEGPAITLTQREKEVLGWTARGKSSWEIGVIVNCTESGVNYHLDNIRRKFDVKSRWIAVFKALEQGLIQLN</sequence>
<keyword evidence="7" id="KW-1185">Reference proteome</keyword>
<comment type="caution">
    <text evidence="6">The sequence shown here is derived from an EMBL/GenBank/DDBJ whole genome shotgun (WGS) entry which is preliminary data.</text>
</comment>
<keyword evidence="2" id="KW-0238">DNA-binding</keyword>
<evidence type="ECO:0000256" key="4">
    <source>
        <dbReference type="SAM" id="MobiDB-lite"/>
    </source>
</evidence>
<evidence type="ECO:0000313" key="6">
    <source>
        <dbReference type="EMBL" id="MBC2688928.1"/>
    </source>
</evidence>
<keyword evidence="1" id="KW-0805">Transcription regulation</keyword>
<dbReference type="InterPro" id="IPR000792">
    <property type="entry name" value="Tscrpt_reg_LuxR_C"/>
</dbReference>
<dbReference type="SMART" id="SM00421">
    <property type="entry name" value="HTH_LUXR"/>
    <property type="match status" value="1"/>
</dbReference>
<name>A0A7X1KW35_9PSED</name>
<proteinExistence type="predicted"/>
<feature type="domain" description="HTH luxR-type" evidence="5">
    <location>
        <begin position="24"/>
        <end position="89"/>
    </location>
</feature>
<dbReference type="PRINTS" id="PR00038">
    <property type="entry name" value="HTHLUXR"/>
</dbReference>
<feature type="compositionally biased region" description="Basic and acidic residues" evidence="4">
    <location>
        <begin position="13"/>
        <end position="22"/>
    </location>
</feature>
<accession>A0A7X1KW35</accession>
<reference evidence="6 7" key="1">
    <citation type="submission" date="2020-08" db="EMBL/GenBank/DDBJ databases">
        <title>Pseudomonas sp. nov.</title>
        <authorList>
            <person name="Gieschler S."/>
            <person name="Fiedler G."/>
            <person name="Brinks E."/>
            <person name="Boehnlein C."/>
            <person name="Franz C.M.A.P."/>
            <person name="Kabisch J."/>
        </authorList>
    </citation>
    <scope>NUCLEOTIDE SEQUENCE [LARGE SCALE GENOMIC DNA]</scope>
    <source>
        <strain evidence="6 7">MBT-1</strain>
    </source>
</reference>
<dbReference type="PROSITE" id="PS50043">
    <property type="entry name" value="HTH_LUXR_2"/>
    <property type="match status" value="1"/>
</dbReference>
<dbReference type="SUPFAM" id="SSF46894">
    <property type="entry name" value="C-terminal effector domain of the bipartite response regulators"/>
    <property type="match status" value="1"/>
</dbReference>
<dbReference type="AlphaFoldDB" id="A0A7X1KW35"/>
<dbReference type="CDD" id="cd06170">
    <property type="entry name" value="LuxR_C_like"/>
    <property type="match status" value="1"/>
</dbReference>
<feature type="region of interest" description="Disordered" evidence="4">
    <location>
        <begin position="1"/>
        <end position="29"/>
    </location>
</feature>
<evidence type="ECO:0000313" key="7">
    <source>
        <dbReference type="Proteomes" id="UP000526003"/>
    </source>
</evidence>
<dbReference type="Proteomes" id="UP000526003">
    <property type="component" value="Unassembled WGS sequence"/>
</dbReference>
<dbReference type="Pfam" id="PF00196">
    <property type="entry name" value="GerE"/>
    <property type="match status" value="1"/>
</dbReference>
<evidence type="ECO:0000256" key="2">
    <source>
        <dbReference type="ARBA" id="ARBA00023125"/>
    </source>
</evidence>
<dbReference type="InterPro" id="IPR016032">
    <property type="entry name" value="Sig_transdc_resp-reg_C-effctor"/>
</dbReference>
<gene>
    <name evidence="6" type="ORF">H7995_03835</name>
</gene>
<keyword evidence="3" id="KW-0804">Transcription</keyword>
<organism evidence="6 7">
    <name type="scientific">Pseudomonas kielensis</name>
    <dbReference type="NCBI Taxonomy" id="2762577"/>
    <lineage>
        <taxon>Bacteria</taxon>
        <taxon>Pseudomonadati</taxon>
        <taxon>Pseudomonadota</taxon>
        <taxon>Gammaproteobacteria</taxon>
        <taxon>Pseudomonadales</taxon>
        <taxon>Pseudomonadaceae</taxon>
        <taxon>Pseudomonas</taxon>
    </lineage>
</organism>
<evidence type="ECO:0000259" key="5">
    <source>
        <dbReference type="PROSITE" id="PS50043"/>
    </source>
</evidence>
<dbReference type="GO" id="GO:0006355">
    <property type="term" value="P:regulation of DNA-templated transcription"/>
    <property type="evidence" value="ECO:0007669"/>
    <property type="project" value="InterPro"/>
</dbReference>
<evidence type="ECO:0000256" key="3">
    <source>
        <dbReference type="ARBA" id="ARBA00023163"/>
    </source>
</evidence>
<dbReference type="RefSeq" id="WP_166591702.1">
    <property type="nucleotide sequence ID" value="NZ_CP090311.1"/>
</dbReference>
<dbReference type="Gene3D" id="1.10.10.10">
    <property type="entry name" value="Winged helix-like DNA-binding domain superfamily/Winged helix DNA-binding domain"/>
    <property type="match status" value="1"/>
</dbReference>
<protein>
    <submittedName>
        <fullName evidence="6">Helix-turn-helix domain-containing protein</fullName>
    </submittedName>
</protein>
<dbReference type="GO" id="GO:0003677">
    <property type="term" value="F:DNA binding"/>
    <property type="evidence" value="ECO:0007669"/>
    <property type="project" value="UniProtKB-KW"/>
</dbReference>
<dbReference type="InterPro" id="IPR036388">
    <property type="entry name" value="WH-like_DNA-bd_sf"/>
</dbReference>
<dbReference type="EMBL" id="JACMYG010000003">
    <property type="protein sequence ID" value="MBC2688928.1"/>
    <property type="molecule type" value="Genomic_DNA"/>
</dbReference>
<evidence type="ECO:0000256" key="1">
    <source>
        <dbReference type="ARBA" id="ARBA00023015"/>
    </source>
</evidence>